<evidence type="ECO:0000313" key="6">
    <source>
        <dbReference type="EMBL" id="GAA4836860.1"/>
    </source>
</evidence>
<evidence type="ECO:0000313" key="7">
    <source>
        <dbReference type="Proteomes" id="UP001500298"/>
    </source>
</evidence>
<organism evidence="6 7">
    <name type="scientific">Algivirga pacifica</name>
    <dbReference type="NCBI Taxonomy" id="1162670"/>
    <lineage>
        <taxon>Bacteria</taxon>
        <taxon>Pseudomonadati</taxon>
        <taxon>Bacteroidota</taxon>
        <taxon>Cytophagia</taxon>
        <taxon>Cytophagales</taxon>
        <taxon>Flammeovirgaceae</taxon>
        <taxon>Algivirga</taxon>
    </lineage>
</organism>
<dbReference type="SUPFAM" id="SSF52151">
    <property type="entry name" value="FabD/lysophospholipase-like"/>
    <property type="match status" value="1"/>
</dbReference>
<feature type="short sequence motif" description="GXGXXG" evidence="4">
    <location>
        <begin position="13"/>
        <end position="18"/>
    </location>
</feature>
<sequence length="278" mass="30888">MHKQYNNGVALSGGGARGLAHIGVLQALDDYGIGVDMVSGSSMGSIIGTFYCAGYKPKEILSLAKDKRFGNLFSINLRRLGGLSLDALYGILEEYIGKDDFSALEKPMNVCVTNMNTGHHEIYNEGPLFQYVVASASIPVIIQPQYINGVTYVDGGLTNNMPVEPLFDSCKRVIGVFVNAVIPMEEVRGVKSIAERCYRLAVWQTVRNRLATCDLVIEPEKASHFGAFDFQKAQELYEIGYESAEEVIYQLTRNFNMDRLMTLRDQKTMQDVVEADKE</sequence>
<gene>
    <name evidence="6" type="ORF">GCM10023331_22590</name>
</gene>
<accession>A0ABP9DG38</accession>
<reference evidence="7" key="1">
    <citation type="journal article" date="2019" name="Int. J. Syst. Evol. Microbiol.">
        <title>The Global Catalogue of Microorganisms (GCM) 10K type strain sequencing project: providing services to taxonomists for standard genome sequencing and annotation.</title>
        <authorList>
            <consortium name="The Broad Institute Genomics Platform"/>
            <consortium name="The Broad Institute Genome Sequencing Center for Infectious Disease"/>
            <person name="Wu L."/>
            <person name="Ma J."/>
        </authorList>
    </citation>
    <scope>NUCLEOTIDE SEQUENCE [LARGE SCALE GENOMIC DNA]</scope>
    <source>
        <strain evidence="7">JCM 18326</strain>
    </source>
</reference>
<dbReference type="PROSITE" id="PS51635">
    <property type="entry name" value="PNPLA"/>
    <property type="match status" value="1"/>
</dbReference>
<name>A0ABP9DG38_9BACT</name>
<evidence type="ECO:0000256" key="2">
    <source>
        <dbReference type="ARBA" id="ARBA00022963"/>
    </source>
</evidence>
<dbReference type="InterPro" id="IPR002641">
    <property type="entry name" value="PNPLA_dom"/>
</dbReference>
<dbReference type="EMBL" id="BAABJX010000033">
    <property type="protein sequence ID" value="GAA4836860.1"/>
    <property type="molecule type" value="Genomic_DNA"/>
</dbReference>
<evidence type="ECO:0000256" key="4">
    <source>
        <dbReference type="PROSITE-ProRule" id="PRU01161"/>
    </source>
</evidence>
<feature type="short sequence motif" description="GXSXG" evidence="4">
    <location>
        <begin position="40"/>
        <end position="44"/>
    </location>
</feature>
<evidence type="ECO:0000256" key="1">
    <source>
        <dbReference type="ARBA" id="ARBA00022801"/>
    </source>
</evidence>
<dbReference type="Proteomes" id="UP001500298">
    <property type="component" value="Unassembled WGS sequence"/>
</dbReference>
<protein>
    <submittedName>
        <fullName evidence="6">Patatin-like phospholipase family protein</fullName>
    </submittedName>
</protein>
<dbReference type="Pfam" id="PF01734">
    <property type="entry name" value="Patatin"/>
    <property type="match status" value="1"/>
</dbReference>
<feature type="active site" description="Nucleophile" evidence="4">
    <location>
        <position position="42"/>
    </location>
</feature>
<keyword evidence="2 4" id="KW-0442">Lipid degradation</keyword>
<dbReference type="RefSeq" id="WP_345371846.1">
    <property type="nucleotide sequence ID" value="NZ_BAABJX010000033.1"/>
</dbReference>
<comment type="caution">
    <text evidence="6">The sequence shown here is derived from an EMBL/GenBank/DDBJ whole genome shotgun (WGS) entry which is preliminary data.</text>
</comment>
<dbReference type="Gene3D" id="3.40.1090.10">
    <property type="entry name" value="Cytosolic phospholipase A2 catalytic domain"/>
    <property type="match status" value="2"/>
</dbReference>
<evidence type="ECO:0000259" key="5">
    <source>
        <dbReference type="PROSITE" id="PS51635"/>
    </source>
</evidence>
<dbReference type="PANTHER" id="PTHR14226:SF29">
    <property type="entry name" value="NEUROPATHY TARGET ESTERASE SWS"/>
    <property type="match status" value="1"/>
</dbReference>
<dbReference type="CDD" id="cd07205">
    <property type="entry name" value="Pat_PNPLA6_PNPLA7_NTE1_like"/>
    <property type="match status" value="1"/>
</dbReference>
<proteinExistence type="predicted"/>
<feature type="active site" description="Proton acceptor" evidence="4">
    <location>
        <position position="154"/>
    </location>
</feature>
<dbReference type="InterPro" id="IPR050301">
    <property type="entry name" value="NTE"/>
</dbReference>
<keyword evidence="1 4" id="KW-0378">Hydrolase</keyword>
<feature type="short sequence motif" description="DGA/G" evidence="4">
    <location>
        <begin position="154"/>
        <end position="156"/>
    </location>
</feature>
<evidence type="ECO:0000256" key="3">
    <source>
        <dbReference type="ARBA" id="ARBA00023098"/>
    </source>
</evidence>
<keyword evidence="3 4" id="KW-0443">Lipid metabolism</keyword>
<dbReference type="PANTHER" id="PTHR14226">
    <property type="entry name" value="NEUROPATHY TARGET ESTERASE/SWISS CHEESE D.MELANOGASTER"/>
    <property type="match status" value="1"/>
</dbReference>
<keyword evidence="7" id="KW-1185">Reference proteome</keyword>
<dbReference type="InterPro" id="IPR016035">
    <property type="entry name" value="Acyl_Trfase/lysoPLipase"/>
</dbReference>
<feature type="domain" description="PNPLA" evidence="5">
    <location>
        <begin position="9"/>
        <end position="167"/>
    </location>
</feature>